<feature type="compositionally biased region" description="Polar residues" evidence="1">
    <location>
        <begin position="45"/>
        <end position="54"/>
    </location>
</feature>
<name>A0AA88AL00_FICCA</name>
<evidence type="ECO:0000313" key="2">
    <source>
        <dbReference type="EMBL" id="GMN45916.1"/>
    </source>
</evidence>
<evidence type="ECO:0000256" key="1">
    <source>
        <dbReference type="SAM" id="MobiDB-lite"/>
    </source>
</evidence>
<reference evidence="2" key="1">
    <citation type="submission" date="2023-07" db="EMBL/GenBank/DDBJ databases">
        <title>draft genome sequence of fig (Ficus carica).</title>
        <authorList>
            <person name="Takahashi T."/>
            <person name="Nishimura K."/>
        </authorList>
    </citation>
    <scope>NUCLEOTIDE SEQUENCE</scope>
</reference>
<comment type="caution">
    <text evidence="2">The sequence shown here is derived from an EMBL/GenBank/DDBJ whole genome shotgun (WGS) entry which is preliminary data.</text>
</comment>
<accession>A0AA88AL00</accession>
<evidence type="ECO:0000313" key="3">
    <source>
        <dbReference type="Proteomes" id="UP001187192"/>
    </source>
</evidence>
<keyword evidence="3" id="KW-1185">Reference proteome</keyword>
<organism evidence="2 3">
    <name type="scientific">Ficus carica</name>
    <name type="common">Common fig</name>
    <dbReference type="NCBI Taxonomy" id="3494"/>
    <lineage>
        <taxon>Eukaryota</taxon>
        <taxon>Viridiplantae</taxon>
        <taxon>Streptophyta</taxon>
        <taxon>Embryophyta</taxon>
        <taxon>Tracheophyta</taxon>
        <taxon>Spermatophyta</taxon>
        <taxon>Magnoliopsida</taxon>
        <taxon>eudicotyledons</taxon>
        <taxon>Gunneridae</taxon>
        <taxon>Pentapetalae</taxon>
        <taxon>rosids</taxon>
        <taxon>fabids</taxon>
        <taxon>Rosales</taxon>
        <taxon>Moraceae</taxon>
        <taxon>Ficeae</taxon>
        <taxon>Ficus</taxon>
    </lineage>
</organism>
<dbReference type="EMBL" id="BTGU01000021">
    <property type="protein sequence ID" value="GMN45916.1"/>
    <property type="molecule type" value="Genomic_DNA"/>
</dbReference>
<dbReference type="AlphaFoldDB" id="A0AA88AL00"/>
<feature type="compositionally biased region" description="Polar residues" evidence="1">
    <location>
        <begin position="62"/>
        <end position="92"/>
    </location>
</feature>
<feature type="region of interest" description="Disordered" evidence="1">
    <location>
        <begin position="29"/>
        <end position="92"/>
    </location>
</feature>
<gene>
    <name evidence="2" type="ORF">TIFTF001_015111</name>
</gene>
<dbReference type="Proteomes" id="UP001187192">
    <property type="component" value="Unassembled WGS sequence"/>
</dbReference>
<proteinExistence type="predicted"/>
<protein>
    <submittedName>
        <fullName evidence="2">Uncharacterized protein</fullName>
    </submittedName>
</protein>
<sequence length="149" mass="15946">MTLVDLVDLSSDDELGELDVRAVKLEAKVGSTTQQKEKSKIQLAKHQNSKIASTRQDHQENRSLNASSTGHSNSSILVQGQSPEDTGLSSTVSLSPAPLCRQFWKAGNYNDGLPSKGVFGRKERNSGVVDHLGDGNGEGGRGHFSLCLV</sequence>